<organism evidence="1 2">
    <name type="scientific">Peribacillus loiseleuriae</name>
    <dbReference type="NCBI Taxonomy" id="1679170"/>
    <lineage>
        <taxon>Bacteria</taxon>
        <taxon>Bacillati</taxon>
        <taxon>Bacillota</taxon>
        <taxon>Bacilli</taxon>
        <taxon>Bacillales</taxon>
        <taxon>Bacillaceae</taxon>
        <taxon>Peribacillus</taxon>
    </lineage>
</organism>
<sequence>MTFELPELDRKSTQAAVEVALEKYRLFKYLIFEDREASITVSSEARYHGPTNQINDQTGDIAIYNADQQKYRKEYCERLERAVSRLPKMERFLIEERYISQDGDYLTDYQVYCFKFQPPISAMTYAKIRWKAFYRVALNMNIAITKEAIT</sequence>
<dbReference type="EMBL" id="LFZW01000001">
    <property type="protein sequence ID" value="KMY49584.1"/>
    <property type="molecule type" value="Genomic_DNA"/>
</dbReference>
<comment type="caution">
    <text evidence="1">The sequence shown here is derived from an EMBL/GenBank/DDBJ whole genome shotgun (WGS) entry which is preliminary data.</text>
</comment>
<protein>
    <submittedName>
        <fullName evidence="1">Transcriptional regulator</fullName>
    </submittedName>
</protein>
<accession>A0A0K9GSB9</accession>
<gene>
    <name evidence="1" type="ORF">AC625_08540</name>
</gene>
<name>A0A0K9GSB9_9BACI</name>
<reference evidence="2" key="1">
    <citation type="submission" date="2015-07" db="EMBL/GenBank/DDBJ databases">
        <title>Genome sequencing project for genomic taxonomy and phylogenomics of Bacillus-like bacteria.</title>
        <authorList>
            <person name="Liu B."/>
            <person name="Wang J."/>
            <person name="Zhu Y."/>
            <person name="Liu G."/>
            <person name="Chen Q."/>
            <person name="Chen Z."/>
            <person name="Lan J."/>
            <person name="Che J."/>
            <person name="Ge C."/>
            <person name="Shi H."/>
            <person name="Pan Z."/>
            <person name="Liu X."/>
        </authorList>
    </citation>
    <scope>NUCLEOTIDE SEQUENCE [LARGE SCALE GENOMIC DNA]</scope>
    <source>
        <strain evidence="2">FJAT-27997</strain>
    </source>
</reference>
<dbReference type="AlphaFoldDB" id="A0A0K9GSB9"/>
<dbReference type="InterPro" id="IPR006524">
    <property type="entry name" value="ArpU-like"/>
</dbReference>
<dbReference type="RefSeq" id="WP_049680918.1">
    <property type="nucleotide sequence ID" value="NZ_LFZW01000001.1"/>
</dbReference>
<evidence type="ECO:0000313" key="1">
    <source>
        <dbReference type="EMBL" id="KMY49584.1"/>
    </source>
</evidence>
<proteinExistence type="predicted"/>
<keyword evidence="2" id="KW-1185">Reference proteome</keyword>
<dbReference type="OrthoDB" id="1797434at2"/>
<dbReference type="NCBIfam" id="TIGR01637">
    <property type="entry name" value="phage_arpU"/>
    <property type="match status" value="1"/>
</dbReference>
<dbReference type="PATRIC" id="fig|1679170.3.peg.1832"/>
<dbReference type="Proteomes" id="UP000037146">
    <property type="component" value="Unassembled WGS sequence"/>
</dbReference>
<evidence type="ECO:0000313" key="2">
    <source>
        <dbReference type="Proteomes" id="UP000037146"/>
    </source>
</evidence>